<dbReference type="PANTHER" id="PTHR13273">
    <property type="entry name" value="ANAMORSIN"/>
    <property type="match status" value="1"/>
</dbReference>
<dbReference type="AlphaFoldDB" id="A0A068V2C9"/>
<evidence type="ECO:0000259" key="1">
    <source>
        <dbReference type="Pfam" id="PF20922"/>
    </source>
</evidence>
<dbReference type="SUPFAM" id="SSF53335">
    <property type="entry name" value="S-adenosyl-L-methionine-dependent methyltransferases"/>
    <property type="match status" value="1"/>
</dbReference>
<keyword evidence="3" id="KW-1185">Reference proteome</keyword>
<dbReference type="GO" id="GO:0016226">
    <property type="term" value="P:iron-sulfur cluster assembly"/>
    <property type="evidence" value="ECO:0007669"/>
    <property type="project" value="InterPro"/>
</dbReference>
<dbReference type="Gramene" id="CDP14960">
    <property type="protein sequence ID" value="CDP14960"/>
    <property type="gene ID" value="GSCOC_T00042470001"/>
</dbReference>
<dbReference type="InterPro" id="IPR029063">
    <property type="entry name" value="SAM-dependent_MTases_sf"/>
</dbReference>
<dbReference type="OMA" id="TVSLALX"/>
<proteinExistence type="predicted"/>
<accession>A0A068V2C9</accession>
<dbReference type="EMBL" id="HG739177">
    <property type="protein sequence ID" value="CDP14960.1"/>
    <property type="molecule type" value="Genomic_DNA"/>
</dbReference>
<gene>
    <name evidence="2" type="ORF">GSCOC_T00042470001</name>
</gene>
<dbReference type="InterPro" id="IPR049011">
    <property type="entry name" value="Anamorsin_N_metazoan"/>
</dbReference>
<dbReference type="Gene3D" id="3.40.50.150">
    <property type="entry name" value="Vaccinia Virus protein VP39"/>
    <property type="match status" value="1"/>
</dbReference>
<dbReference type="GO" id="GO:0005737">
    <property type="term" value="C:cytoplasm"/>
    <property type="evidence" value="ECO:0007669"/>
    <property type="project" value="InterPro"/>
</dbReference>
<dbReference type="STRING" id="49390.A0A068V2C9"/>
<dbReference type="Pfam" id="PF20922">
    <property type="entry name" value="Anamorsin_N"/>
    <property type="match status" value="1"/>
</dbReference>
<sequence>MNKEGITQIDPLIIAQASLQSAVPVESSSIDVAVVISKSSEFPNDALFLEISRILKPGGTVLVHLTSQSTPLQETKSSLERKLLLAGLLDVKSSEAGQSFGI</sequence>
<dbReference type="InterPro" id="IPR007785">
    <property type="entry name" value="Anamorsin"/>
</dbReference>
<dbReference type="OrthoDB" id="311633at2759"/>
<reference evidence="3" key="1">
    <citation type="journal article" date="2014" name="Science">
        <title>The coffee genome provides insight into the convergent evolution of caffeine biosynthesis.</title>
        <authorList>
            <person name="Denoeud F."/>
            <person name="Carretero-Paulet L."/>
            <person name="Dereeper A."/>
            <person name="Droc G."/>
            <person name="Guyot R."/>
            <person name="Pietrella M."/>
            <person name="Zheng C."/>
            <person name="Alberti A."/>
            <person name="Anthony F."/>
            <person name="Aprea G."/>
            <person name="Aury J.M."/>
            <person name="Bento P."/>
            <person name="Bernard M."/>
            <person name="Bocs S."/>
            <person name="Campa C."/>
            <person name="Cenci A."/>
            <person name="Combes M.C."/>
            <person name="Crouzillat D."/>
            <person name="Da Silva C."/>
            <person name="Daddiego L."/>
            <person name="De Bellis F."/>
            <person name="Dussert S."/>
            <person name="Garsmeur O."/>
            <person name="Gayraud T."/>
            <person name="Guignon V."/>
            <person name="Jahn K."/>
            <person name="Jamilloux V."/>
            <person name="Joet T."/>
            <person name="Labadie K."/>
            <person name="Lan T."/>
            <person name="Leclercq J."/>
            <person name="Lepelley M."/>
            <person name="Leroy T."/>
            <person name="Li L.T."/>
            <person name="Librado P."/>
            <person name="Lopez L."/>
            <person name="Munoz A."/>
            <person name="Noel B."/>
            <person name="Pallavicini A."/>
            <person name="Perrotta G."/>
            <person name="Poncet V."/>
            <person name="Pot D."/>
            <person name="Priyono X."/>
            <person name="Rigoreau M."/>
            <person name="Rouard M."/>
            <person name="Rozas J."/>
            <person name="Tranchant-Dubreuil C."/>
            <person name="VanBuren R."/>
            <person name="Zhang Q."/>
            <person name="Andrade A.C."/>
            <person name="Argout X."/>
            <person name="Bertrand B."/>
            <person name="de Kochko A."/>
            <person name="Graziosi G."/>
            <person name="Henry R.J."/>
            <person name="Jayarama X."/>
            <person name="Ming R."/>
            <person name="Nagai C."/>
            <person name="Rounsley S."/>
            <person name="Sankoff D."/>
            <person name="Giuliano G."/>
            <person name="Albert V.A."/>
            <person name="Wincker P."/>
            <person name="Lashermes P."/>
        </authorList>
    </citation>
    <scope>NUCLEOTIDE SEQUENCE [LARGE SCALE GENOMIC DNA]</scope>
    <source>
        <strain evidence="3">cv. DH200-94</strain>
    </source>
</reference>
<protein>
    <recommendedName>
        <fullName evidence="1">Anamorsin N-terminal domain-containing protein</fullName>
    </recommendedName>
</protein>
<dbReference type="InParanoid" id="A0A068V2C9"/>
<dbReference type="GO" id="GO:0051536">
    <property type="term" value="F:iron-sulfur cluster binding"/>
    <property type="evidence" value="ECO:0007669"/>
    <property type="project" value="InterPro"/>
</dbReference>
<organism evidence="2 3">
    <name type="scientific">Coffea canephora</name>
    <name type="common">Robusta coffee</name>
    <dbReference type="NCBI Taxonomy" id="49390"/>
    <lineage>
        <taxon>Eukaryota</taxon>
        <taxon>Viridiplantae</taxon>
        <taxon>Streptophyta</taxon>
        <taxon>Embryophyta</taxon>
        <taxon>Tracheophyta</taxon>
        <taxon>Spermatophyta</taxon>
        <taxon>Magnoliopsida</taxon>
        <taxon>eudicotyledons</taxon>
        <taxon>Gunneridae</taxon>
        <taxon>Pentapetalae</taxon>
        <taxon>asterids</taxon>
        <taxon>lamiids</taxon>
        <taxon>Gentianales</taxon>
        <taxon>Rubiaceae</taxon>
        <taxon>Ixoroideae</taxon>
        <taxon>Gardenieae complex</taxon>
        <taxon>Bertiereae - Coffeeae clade</taxon>
        <taxon>Coffeeae</taxon>
        <taxon>Coffea</taxon>
    </lineage>
</organism>
<dbReference type="PhylomeDB" id="A0A068V2C9"/>
<evidence type="ECO:0000313" key="3">
    <source>
        <dbReference type="Proteomes" id="UP000295252"/>
    </source>
</evidence>
<feature type="domain" description="Anamorsin N-terminal" evidence="1">
    <location>
        <begin position="25"/>
        <end position="95"/>
    </location>
</feature>
<name>A0A068V2C9_COFCA</name>
<dbReference type="Proteomes" id="UP000295252">
    <property type="component" value="Chromosome X"/>
</dbReference>
<evidence type="ECO:0000313" key="2">
    <source>
        <dbReference type="EMBL" id="CDP14960.1"/>
    </source>
</evidence>
<dbReference type="PANTHER" id="PTHR13273:SF14">
    <property type="entry name" value="ANAMORSIN"/>
    <property type="match status" value="1"/>
</dbReference>